<feature type="domain" description="CBS" evidence="13">
    <location>
        <begin position="204"/>
        <end position="264"/>
    </location>
</feature>
<evidence type="ECO:0000256" key="12">
    <source>
        <dbReference type="SAM" id="Phobius"/>
    </source>
</evidence>
<dbReference type="RefSeq" id="WP_048545871.1">
    <property type="nucleotide sequence ID" value="NZ_HF571038.1"/>
</dbReference>
<dbReference type="EMBL" id="CAJC01000153">
    <property type="protein sequence ID" value="CCI53588.1"/>
    <property type="molecule type" value="Genomic_DNA"/>
</dbReference>
<dbReference type="Proteomes" id="UP000035720">
    <property type="component" value="Unassembled WGS sequence"/>
</dbReference>
<dbReference type="Gene3D" id="3.10.580.10">
    <property type="entry name" value="CBS-domain"/>
    <property type="match status" value="1"/>
</dbReference>
<dbReference type="InterPro" id="IPR000644">
    <property type="entry name" value="CBS_dom"/>
</dbReference>
<dbReference type="STRING" id="1193518.BN13_420042"/>
<dbReference type="Pfam" id="PF00571">
    <property type="entry name" value="CBS"/>
    <property type="match status" value="2"/>
</dbReference>
<evidence type="ECO:0000256" key="8">
    <source>
        <dbReference type="ARBA" id="ARBA00023136"/>
    </source>
</evidence>
<dbReference type="SMART" id="SM01091">
    <property type="entry name" value="CorC_HlyC"/>
    <property type="match status" value="1"/>
</dbReference>
<dbReference type="InterPro" id="IPR005170">
    <property type="entry name" value="Transptr-assoc_dom"/>
</dbReference>
<feature type="transmembrane region" description="Helical" evidence="12">
    <location>
        <begin position="6"/>
        <end position="27"/>
    </location>
</feature>
<evidence type="ECO:0000256" key="1">
    <source>
        <dbReference type="ARBA" id="ARBA00004651"/>
    </source>
</evidence>
<dbReference type="FunFam" id="3.10.580.10:FF:000002">
    <property type="entry name" value="Magnesium/cobalt efflux protein CorC"/>
    <property type="match status" value="1"/>
</dbReference>
<evidence type="ECO:0000313" key="15">
    <source>
        <dbReference type="EMBL" id="CCI53588.1"/>
    </source>
</evidence>
<proteinExistence type="inferred from homology"/>
<protein>
    <recommendedName>
        <fullName evidence="17">HlyC/CorC family transporter</fullName>
    </recommendedName>
</protein>
<reference evidence="15 16" key="1">
    <citation type="journal article" date="2013" name="ISME J.">
        <title>A metabolic model for members of the genus Tetrasphaera involved in enhanced biological phosphorus removal.</title>
        <authorList>
            <person name="Kristiansen R."/>
            <person name="Nguyen H.T.T."/>
            <person name="Saunders A.M."/>
            <person name="Nielsen J.L."/>
            <person name="Wimmer R."/>
            <person name="Le V.Q."/>
            <person name="McIlroy S.J."/>
            <person name="Petrovski S."/>
            <person name="Seviour R.J."/>
            <person name="Calteau A."/>
            <person name="Nielsen K.L."/>
            <person name="Nielsen P.H."/>
        </authorList>
    </citation>
    <scope>NUCLEOTIDE SEQUENCE [LARGE SCALE GENOMIC DNA]</scope>
    <source>
        <strain evidence="15 16">Ben 74</strain>
    </source>
</reference>
<evidence type="ECO:0000256" key="2">
    <source>
        <dbReference type="ARBA" id="ARBA00006337"/>
    </source>
</evidence>
<evidence type="ECO:0000259" key="13">
    <source>
        <dbReference type="PROSITE" id="PS51371"/>
    </source>
</evidence>
<dbReference type="GO" id="GO:0050660">
    <property type="term" value="F:flavin adenine dinucleotide binding"/>
    <property type="evidence" value="ECO:0007669"/>
    <property type="project" value="InterPro"/>
</dbReference>
<dbReference type="PANTHER" id="PTHR22777">
    <property type="entry name" value="HEMOLYSIN-RELATED"/>
    <property type="match status" value="1"/>
</dbReference>
<keyword evidence="6 10" id="KW-1133">Transmembrane helix</keyword>
<evidence type="ECO:0000313" key="16">
    <source>
        <dbReference type="Proteomes" id="UP000035720"/>
    </source>
</evidence>
<evidence type="ECO:0000256" key="9">
    <source>
        <dbReference type="PROSITE-ProRule" id="PRU00703"/>
    </source>
</evidence>
<evidence type="ECO:0008006" key="17">
    <source>
        <dbReference type="Google" id="ProtNLM"/>
    </source>
</evidence>
<organism evidence="15 16">
    <name type="scientific">Nostocoides jenkinsii Ben 74</name>
    <dbReference type="NCBI Taxonomy" id="1193518"/>
    <lineage>
        <taxon>Bacteria</taxon>
        <taxon>Bacillati</taxon>
        <taxon>Actinomycetota</taxon>
        <taxon>Actinomycetes</taxon>
        <taxon>Micrococcales</taxon>
        <taxon>Intrasporangiaceae</taxon>
        <taxon>Nostocoides</taxon>
    </lineage>
</organism>
<name>A0A077MEY4_9MICO</name>
<feature type="transmembrane region" description="Helical" evidence="12">
    <location>
        <begin position="56"/>
        <end position="82"/>
    </location>
</feature>
<dbReference type="InterPro" id="IPR016169">
    <property type="entry name" value="FAD-bd_PCMH_sub2"/>
</dbReference>
<dbReference type="InterPro" id="IPR044751">
    <property type="entry name" value="Ion_transp-like_CBS"/>
</dbReference>
<keyword evidence="3" id="KW-1003">Cell membrane</keyword>
<dbReference type="SUPFAM" id="SSF54631">
    <property type="entry name" value="CBS-domain pair"/>
    <property type="match status" value="1"/>
</dbReference>
<dbReference type="GO" id="GO:0005886">
    <property type="term" value="C:plasma membrane"/>
    <property type="evidence" value="ECO:0007669"/>
    <property type="project" value="UniProtKB-SubCell"/>
</dbReference>
<dbReference type="InterPro" id="IPR036318">
    <property type="entry name" value="FAD-bd_PCMH-like_sf"/>
</dbReference>
<keyword evidence="4 10" id="KW-0812">Transmembrane</keyword>
<comment type="caution">
    <text evidence="15">The sequence shown here is derived from an EMBL/GenBank/DDBJ whole genome shotgun (WGS) entry which is preliminary data.</text>
</comment>
<evidence type="ECO:0000256" key="5">
    <source>
        <dbReference type="ARBA" id="ARBA00022737"/>
    </source>
</evidence>
<comment type="similarity">
    <text evidence="2">Belongs to the UPF0053 family.</text>
</comment>
<keyword evidence="5" id="KW-0677">Repeat</keyword>
<dbReference type="Gene3D" id="3.30.465.10">
    <property type="match status" value="1"/>
</dbReference>
<feature type="region of interest" description="Disordered" evidence="11">
    <location>
        <begin position="422"/>
        <end position="448"/>
    </location>
</feature>
<evidence type="ECO:0000256" key="6">
    <source>
        <dbReference type="ARBA" id="ARBA00022989"/>
    </source>
</evidence>
<sequence>MATRLIIVALIGVQLAFLLALVEAAVLRTSRKRAEELAGEGRAGSAALQRILGDSAAYVSVAVFLRTTFEMAAAVCATLAIASLVDGFWPALLISIAVLAAVSFAVVGVSPRTLGRQHSDAVALAGAPVLVWCRRLLGPLSRLLVAMANAVTPGRGFRDGPFQSESELRDLVDIAGESALIEDEEREMLHSVFELGDTIAREVMVPRTDMVCLEVTKNARQAMALFNRSGFSRLPVIEDGPDDVVGVIYLKDVVRLMTAEALDLRTVAVATIMRPMPFVPESKMVDDLLREMQRDSVHIAVVVDEYGGTAGVVTIEDILEEIVGEIDDEYDREAPGVEDLGDDRFRVPAVMSIHDFAEEFDLDLDDEHEVDTVGGLLAKAIGRVPILGSRCEIGPYAVTAERMAGRRHRVASVLVERLPSVTGPDGELLPDASRHERGNHSKALEESR</sequence>
<keyword evidence="7 9" id="KW-0129">CBS domain</keyword>
<dbReference type="PROSITE" id="PS51371">
    <property type="entry name" value="CBS"/>
    <property type="match status" value="2"/>
</dbReference>
<keyword evidence="16" id="KW-1185">Reference proteome</keyword>
<evidence type="ECO:0000256" key="11">
    <source>
        <dbReference type="SAM" id="MobiDB-lite"/>
    </source>
</evidence>
<feature type="compositionally biased region" description="Basic and acidic residues" evidence="11">
    <location>
        <begin position="432"/>
        <end position="448"/>
    </location>
</feature>
<dbReference type="AlphaFoldDB" id="A0A077MEY4"/>
<feature type="domain" description="CNNM transmembrane" evidence="14">
    <location>
        <begin position="1"/>
        <end position="185"/>
    </location>
</feature>
<dbReference type="SMART" id="SM00116">
    <property type="entry name" value="CBS"/>
    <property type="match status" value="2"/>
</dbReference>
<accession>A0A077MEY4</accession>
<evidence type="ECO:0000256" key="7">
    <source>
        <dbReference type="ARBA" id="ARBA00023122"/>
    </source>
</evidence>
<feature type="transmembrane region" description="Helical" evidence="12">
    <location>
        <begin position="88"/>
        <end position="109"/>
    </location>
</feature>
<feature type="domain" description="CBS" evidence="13">
    <location>
        <begin position="272"/>
        <end position="329"/>
    </location>
</feature>
<evidence type="ECO:0000256" key="4">
    <source>
        <dbReference type="ARBA" id="ARBA00022692"/>
    </source>
</evidence>
<evidence type="ECO:0000256" key="10">
    <source>
        <dbReference type="PROSITE-ProRule" id="PRU01193"/>
    </source>
</evidence>
<evidence type="ECO:0000259" key="14">
    <source>
        <dbReference type="PROSITE" id="PS51846"/>
    </source>
</evidence>
<dbReference type="CDD" id="cd04590">
    <property type="entry name" value="CBS_pair_CorC_HlyC_assoc"/>
    <property type="match status" value="1"/>
</dbReference>
<dbReference type="InterPro" id="IPR002550">
    <property type="entry name" value="CNNM"/>
</dbReference>
<dbReference type="OrthoDB" id="110231at2"/>
<dbReference type="SUPFAM" id="SSF56176">
    <property type="entry name" value="FAD-binding/transporter-associated domain-like"/>
    <property type="match status" value="1"/>
</dbReference>
<dbReference type="PANTHER" id="PTHR22777:SF32">
    <property type="entry name" value="UPF0053 INNER MEMBRANE PROTEIN YFJD"/>
    <property type="match status" value="1"/>
</dbReference>
<keyword evidence="8 10" id="KW-0472">Membrane</keyword>
<dbReference type="Pfam" id="PF01595">
    <property type="entry name" value="CNNM"/>
    <property type="match status" value="1"/>
</dbReference>
<dbReference type="InterPro" id="IPR046342">
    <property type="entry name" value="CBS_dom_sf"/>
</dbReference>
<gene>
    <name evidence="15" type="ORF">BN13_420042</name>
</gene>
<dbReference type="PROSITE" id="PS51846">
    <property type="entry name" value="CNNM"/>
    <property type="match status" value="1"/>
</dbReference>
<evidence type="ECO:0000256" key="3">
    <source>
        <dbReference type="ARBA" id="ARBA00022475"/>
    </source>
</evidence>
<dbReference type="Pfam" id="PF03471">
    <property type="entry name" value="CorC_HlyC"/>
    <property type="match status" value="1"/>
</dbReference>
<comment type="subcellular location">
    <subcellularLocation>
        <location evidence="1">Cell membrane</location>
        <topology evidence="1">Multi-pass membrane protein</topology>
    </subcellularLocation>
</comment>